<feature type="transmembrane region" description="Helical" evidence="1">
    <location>
        <begin position="32"/>
        <end position="52"/>
    </location>
</feature>
<name>A0A395GQH9_9EURO</name>
<proteinExistence type="predicted"/>
<sequence>MTTSNHVERSVVIWWSFMTISSGDAPRISGMYFYWPSFLSVDYLIAVAVFFFY</sequence>
<evidence type="ECO:0000313" key="3">
    <source>
        <dbReference type="Proteomes" id="UP000249402"/>
    </source>
</evidence>
<dbReference type="EMBL" id="KZ824459">
    <property type="protein sequence ID" value="RAK97791.1"/>
    <property type="molecule type" value="Genomic_DNA"/>
</dbReference>
<accession>A0A395GQH9</accession>
<gene>
    <name evidence="2" type="ORF">BO80DRAFT_180989</name>
</gene>
<evidence type="ECO:0000313" key="2">
    <source>
        <dbReference type="EMBL" id="RAK97791.1"/>
    </source>
</evidence>
<keyword evidence="1" id="KW-1133">Transmembrane helix</keyword>
<organism evidence="2 3">
    <name type="scientific">Aspergillus ibericus CBS 121593</name>
    <dbReference type="NCBI Taxonomy" id="1448316"/>
    <lineage>
        <taxon>Eukaryota</taxon>
        <taxon>Fungi</taxon>
        <taxon>Dikarya</taxon>
        <taxon>Ascomycota</taxon>
        <taxon>Pezizomycotina</taxon>
        <taxon>Eurotiomycetes</taxon>
        <taxon>Eurotiomycetidae</taxon>
        <taxon>Eurotiales</taxon>
        <taxon>Aspergillaceae</taxon>
        <taxon>Aspergillus</taxon>
        <taxon>Aspergillus subgen. Circumdati</taxon>
    </lineage>
</organism>
<protein>
    <submittedName>
        <fullName evidence="2">Uncharacterized protein</fullName>
    </submittedName>
</protein>
<dbReference type="GeneID" id="37218882"/>
<keyword evidence="1" id="KW-0812">Transmembrane</keyword>
<reference evidence="2 3" key="1">
    <citation type="submission" date="2018-02" db="EMBL/GenBank/DDBJ databases">
        <title>The genomes of Aspergillus section Nigri reveals drivers in fungal speciation.</title>
        <authorList>
            <consortium name="DOE Joint Genome Institute"/>
            <person name="Vesth T.C."/>
            <person name="Nybo J."/>
            <person name="Theobald S."/>
            <person name="Brandl J."/>
            <person name="Frisvad J.C."/>
            <person name="Nielsen K.F."/>
            <person name="Lyhne E.K."/>
            <person name="Kogle M.E."/>
            <person name="Kuo A."/>
            <person name="Riley R."/>
            <person name="Clum A."/>
            <person name="Nolan M."/>
            <person name="Lipzen A."/>
            <person name="Salamov A."/>
            <person name="Henrissat B."/>
            <person name="Wiebenga A."/>
            <person name="De vries R.P."/>
            <person name="Grigoriev I.V."/>
            <person name="Mortensen U.H."/>
            <person name="Andersen M.R."/>
            <person name="Baker S.E."/>
        </authorList>
    </citation>
    <scope>NUCLEOTIDE SEQUENCE [LARGE SCALE GENOMIC DNA]</scope>
    <source>
        <strain evidence="2 3">CBS 121593</strain>
    </source>
</reference>
<dbReference type="VEuPathDB" id="FungiDB:BO80DRAFT_180989"/>
<evidence type="ECO:0000256" key="1">
    <source>
        <dbReference type="SAM" id="Phobius"/>
    </source>
</evidence>
<dbReference type="AlphaFoldDB" id="A0A395GQH9"/>
<dbReference type="Proteomes" id="UP000249402">
    <property type="component" value="Unassembled WGS sequence"/>
</dbReference>
<keyword evidence="3" id="KW-1185">Reference proteome</keyword>
<keyword evidence="1" id="KW-0472">Membrane</keyword>
<dbReference type="RefSeq" id="XP_025572119.1">
    <property type="nucleotide sequence ID" value="XM_025714017.1"/>
</dbReference>